<dbReference type="AlphaFoldDB" id="A0A5M9NX62"/>
<sequence>MKNVTPSPRFEQEIKAQGFNDVEALCKDIALHLTYDDDLSVQYLGRVASLAYPTDADDAGLAHIHLWDPSSPWFDSGKQAKWNKARRQFDKTSDTCIVYSSHWENEDDILLLGVATPCHSDKAKGKSSKLYDNNFMDYFIKEGLKFNDL</sequence>
<dbReference type="OrthoDB" id="6195342at2"/>
<dbReference type="Pfam" id="PF13957">
    <property type="entry name" value="YafO_toxin"/>
    <property type="match status" value="1"/>
</dbReference>
<comment type="caution">
    <text evidence="1">The sequence shown here is derived from an EMBL/GenBank/DDBJ whole genome shotgun (WGS) entry which is preliminary data.</text>
</comment>
<accession>A0A5M9NX62</accession>
<dbReference type="Proteomes" id="UP000322521">
    <property type="component" value="Unassembled WGS sequence"/>
</dbReference>
<name>A0A5M9NX62_9VIBR</name>
<evidence type="ECO:0000313" key="2">
    <source>
        <dbReference type="Proteomes" id="UP000322521"/>
    </source>
</evidence>
<dbReference type="RefSeq" id="WP_081230290.1">
    <property type="nucleotide sequence ID" value="NZ_AP025494.1"/>
</dbReference>
<gene>
    <name evidence="1" type="ORF">F4W18_13610</name>
</gene>
<dbReference type="EMBL" id="VXJS01000007">
    <property type="protein sequence ID" value="KAA8675654.1"/>
    <property type="molecule type" value="Genomic_DNA"/>
</dbReference>
<organism evidence="1 2">
    <name type="scientific">Vibrio gigantis</name>
    <dbReference type="NCBI Taxonomy" id="296199"/>
    <lineage>
        <taxon>Bacteria</taxon>
        <taxon>Pseudomonadati</taxon>
        <taxon>Pseudomonadota</taxon>
        <taxon>Gammaproteobacteria</taxon>
        <taxon>Vibrionales</taxon>
        <taxon>Vibrionaceae</taxon>
        <taxon>Vibrio</taxon>
    </lineage>
</organism>
<reference evidence="1 2" key="1">
    <citation type="submission" date="2019-09" db="EMBL/GenBank/DDBJ databases">
        <title>Draft genome sequence of various Type strains from the CCUG.</title>
        <authorList>
            <person name="Pineiro-Iglesias B."/>
            <person name="Tunovic T."/>
            <person name="Unosson C."/>
            <person name="Inganas E."/>
            <person name="Ohlen M."/>
            <person name="Cardew S."/>
            <person name="Jensie-Markopoulos S."/>
            <person name="Salva-Serra F."/>
            <person name="Jaen-Luchoro D."/>
            <person name="Karlsson R."/>
            <person name="Svensson-Stadler L."/>
            <person name="Chun J."/>
            <person name="Moore E."/>
        </authorList>
    </citation>
    <scope>NUCLEOTIDE SEQUENCE [LARGE SCALE GENOMIC DNA]</scope>
    <source>
        <strain evidence="1 2">CCUG 56969T</strain>
    </source>
</reference>
<protein>
    <submittedName>
        <fullName evidence="1">Uncharacterized protein</fullName>
    </submittedName>
</protein>
<keyword evidence="2" id="KW-1185">Reference proteome</keyword>
<evidence type="ECO:0000313" key="1">
    <source>
        <dbReference type="EMBL" id="KAA8675654.1"/>
    </source>
</evidence>
<proteinExistence type="predicted"/>
<dbReference type="InterPro" id="IPR020353">
    <property type="entry name" value="Toxin_YafO"/>
</dbReference>